<organism evidence="1 2">
    <name type="scientific">Thelephora ganbajun</name>
    <name type="common">Ganba fungus</name>
    <dbReference type="NCBI Taxonomy" id="370292"/>
    <lineage>
        <taxon>Eukaryota</taxon>
        <taxon>Fungi</taxon>
        <taxon>Dikarya</taxon>
        <taxon>Basidiomycota</taxon>
        <taxon>Agaricomycotina</taxon>
        <taxon>Agaricomycetes</taxon>
        <taxon>Thelephorales</taxon>
        <taxon>Thelephoraceae</taxon>
        <taxon>Thelephora</taxon>
    </lineage>
</organism>
<evidence type="ECO:0000313" key="1">
    <source>
        <dbReference type="EMBL" id="KAF9644745.1"/>
    </source>
</evidence>
<dbReference type="EMBL" id="MU118122">
    <property type="protein sequence ID" value="KAF9644745.1"/>
    <property type="molecule type" value="Genomic_DNA"/>
</dbReference>
<reference evidence="1" key="1">
    <citation type="submission" date="2019-10" db="EMBL/GenBank/DDBJ databases">
        <authorList>
            <consortium name="DOE Joint Genome Institute"/>
            <person name="Kuo A."/>
            <person name="Miyauchi S."/>
            <person name="Kiss E."/>
            <person name="Drula E."/>
            <person name="Kohler A."/>
            <person name="Sanchez-Garcia M."/>
            <person name="Andreopoulos B."/>
            <person name="Barry K.W."/>
            <person name="Bonito G."/>
            <person name="Buee M."/>
            <person name="Carver A."/>
            <person name="Chen C."/>
            <person name="Cichocki N."/>
            <person name="Clum A."/>
            <person name="Culley D."/>
            <person name="Crous P.W."/>
            <person name="Fauchery L."/>
            <person name="Girlanda M."/>
            <person name="Hayes R."/>
            <person name="Keri Z."/>
            <person name="Labutti K."/>
            <person name="Lipzen A."/>
            <person name="Lombard V."/>
            <person name="Magnuson J."/>
            <person name="Maillard F."/>
            <person name="Morin E."/>
            <person name="Murat C."/>
            <person name="Nolan M."/>
            <person name="Ohm R."/>
            <person name="Pangilinan J."/>
            <person name="Pereira M."/>
            <person name="Perotto S."/>
            <person name="Peter M."/>
            <person name="Riley R."/>
            <person name="Sitrit Y."/>
            <person name="Stielow B."/>
            <person name="Szollosi G."/>
            <person name="Zifcakova L."/>
            <person name="Stursova M."/>
            <person name="Spatafora J.W."/>
            <person name="Tedersoo L."/>
            <person name="Vaario L.-M."/>
            <person name="Yamada A."/>
            <person name="Yan M."/>
            <person name="Wang P."/>
            <person name="Xu J."/>
            <person name="Bruns T."/>
            <person name="Baldrian P."/>
            <person name="Vilgalys R."/>
            <person name="Henrissat B."/>
            <person name="Grigoriev I.V."/>
            <person name="Hibbett D."/>
            <person name="Nagy L.G."/>
            <person name="Martin F.M."/>
        </authorList>
    </citation>
    <scope>NUCLEOTIDE SEQUENCE</scope>
    <source>
        <strain evidence="1">P2</strain>
    </source>
</reference>
<proteinExistence type="predicted"/>
<evidence type="ECO:0000313" key="2">
    <source>
        <dbReference type="Proteomes" id="UP000886501"/>
    </source>
</evidence>
<sequence length="182" mass="19950">MVVCEGLRVVSGEEKDGKDTRTPIWGGVLEGSFLETVLQETSSGLERQIGVARRIVLSSEEHPGPRRTLTPGLLYVGISALAGSIFMRFVLPSTSTHSKTNTSPLLPRGTLRVVIVRPWAVALRARRSVGPPLTITHRLKFTEVLGWGKGIGDKALVTTKEIVEQKVEHVEEKLPEDTRKPP</sequence>
<keyword evidence="2" id="KW-1185">Reference proteome</keyword>
<reference evidence="1" key="2">
    <citation type="journal article" date="2020" name="Nat. Commun.">
        <title>Large-scale genome sequencing of mycorrhizal fungi provides insights into the early evolution of symbiotic traits.</title>
        <authorList>
            <person name="Miyauchi S."/>
            <person name="Kiss E."/>
            <person name="Kuo A."/>
            <person name="Drula E."/>
            <person name="Kohler A."/>
            <person name="Sanchez-Garcia M."/>
            <person name="Morin E."/>
            <person name="Andreopoulos B."/>
            <person name="Barry K.W."/>
            <person name="Bonito G."/>
            <person name="Buee M."/>
            <person name="Carver A."/>
            <person name="Chen C."/>
            <person name="Cichocki N."/>
            <person name="Clum A."/>
            <person name="Culley D."/>
            <person name="Crous P.W."/>
            <person name="Fauchery L."/>
            <person name="Girlanda M."/>
            <person name="Hayes R.D."/>
            <person name="Keri Z."/>
            <person name="LaButti K."/>
            <person name="Lipzen A."/>
            <person name="Lombard V."/>
            <person name="Magnuson J."/>
            <person name="Maillard F."/>
            <person name="Murat C."/>
            <person name="Nolan M."/>
            <person name="Ohm R.A."/>
            <person name="Pangilinan J."/>
            <person name="Pereira M.F."/>
            <person name="Perotto S."/>
            <person name="Peter M."/>
            <person name="Pfister S."/>
            <person name="Riley R."/>
            <person name="Sitrit Y."/>
            <person name="Stielow J.B."/>
            <person name="Szollosi G."/>
            <person name="Zifcakova L."/>
            <person name="Stursova M."/>
            <person name="Spatafora J.W."/>
            <person name="Tedersoo L."/>
            <person name="Vaario L.M."/>
            <person name="Yamada A."/>
            <person name="Yan M."/>
            <person name="Wang P."/>
            <person name="Xu J."/>
            <person name="Bruns T."/>
            <person name="Baldrian P."/>
            <person name="Vilgalys R."/>
            <person name="Dunand C."/>
            <person name="Henrissat B."/>
            <person name="Grigoriev I.V."/>
            <person name="Hibbett D."/>
            <person name="Nagy L.G."/>
            <person name="Martin F.M."/>
        </authorList>
    </citation>
    <scope>NUCLEOTIDE SEQUENCE</scope>
    <source>
        <strain evidence="1">P2</strain>
    </source>
</reference>
<dbReference type="Proteomes" id="UP000886501">
    <property type="component" value="Unassembled WGS sequence"/>
</dbReference>
<comment type="caution">
    <text evidence="1">The sequence shown here is derived from an EMBL/GenBank/DDBJ whole genome shotgun (WGS) entry which is preliminary data.</text>
</comment>
<gene>
    <name evidence="1" type="ORF">BDM02DRAFT_3263379</name>
</gene>
<protein>
    <submittedName>
        <fullName evidence="1">Uncharacterized protein</fullName>
    </submittedName>
</protein>
<name>A0ACB6Z5T1_THEGA</name>
<accession>A0ACB6Z5T1</accession>